<gene>
    <name evidence="2" type="ORF">niasHS_004246</name>
</gene>
<protein>
    <submittedName>
        <fullName evidence="2">Uncharacterized protein</fullName>
    </submittedName>
</protein>
<evidence type="ECO:0000256" key="1">
    <source>
        <dbReference type="SAM" id="MobiDB-lite"/>
    </source>
</evidence>
<name>A0ABD2JKI4_HETSC</name>
<feature type="compositionally biased region" description="Polar residues" evidence="1">
    <location>
        <begin position="151"/>
        <end position="187"/>
    </location>
</feature>
<dbReference type="Proteomes" id="UP001620645">
    <property type="component" value="Unassembled WGS sequence"/>
</dbReference>
<accession>A0ABD2JKI4</accession>
<evidence type="ECO:0000313" key="3">
    <source>
        <dbReference type="Proteomes" id="UP001620645"/>
    </source>
</evidence>
<proteinExistence type="predicted"/>
<dbReference type="AlphaFoldDB" id="A0ABD2JKI4"/>
<sequence length="409" mass="45297">MTDIQAYAGPFVVNDVVSYFLKDGVWYYRNAFIPINLECKQPPPAEIVKEWMDKYGSAAPKSTKQAKQKVATPLKKTAHKPKLSSADKDSEMLKRKRKHEQMLSTSSTSSSSTSKPLPVPAQKVVSSSALPTPGAPSPNIPKQKQPAKPSSAPTPKTALSTNTVNETPTKVCSTQKMQPPKVSTTVTDEAPPATEVAPAPLVMITTSEPLIQEAKEKFKRSAPHLYQQLIDRMEIRKMIMEPSEEDSVSTAQKDRLKPYCAPTNLRADELLDSQRENEHERHSVASHEFMTHLLNADEVEAKLKIRNVLQKDTFRPIPSRMDGAGGITVPVEHLASFMEENDLAILNVDRFITATDNRTPLYNADGNCVFCTVHRVPNTGPHRTAADCPYTFCACVQCFVAEKCPLLRD</sequence>
<keyword evidence="3" id="KW-1185">Reference proteome</keyword>
<feature type="compositionally biased region" description="Low complexity" evidence="1">
    <location>
        <begin position="104"/>
        <end position="114"/>
    </location>
</feature>
<organism evidence="2 3">
    <name type="scientific">Heterodera schachtii</name>
    <name type="common">Sugarbeet cyst nematode worm</name>
    <name type="synonym">Tylenchus schachtii</name>
    <dbReference type="NCBI Taxonomy" id="97005"/>
    <lineage>
        <taxon>Eukaryota</taxon>
        <taxon>Metazoa</taxon>
        <taxon>Ecdysozoa</taxon>
        <taxon>Nematoda</taxon>
        <taxon>Chromadorea</taxon>
        <taxon>Rhabditida</taxon>
        <taxon>Tylenchina</taxon>
        <taxon>Tylenchomorpha</taxon>
        <taxon>Tylenchoidea</taxon>
        <taxon>Heteroderidae</taxon>
        <taxon>Heteroderinae</taxon>
        <taxon>Heterodera</taxon>
    </lineage>
</organism>
<dbReference type="EMBL" id="JBICCN010000135">
    <property type="protein sequence ID" value="KAL3091127.1"/>
    <property type="molecule type" value="Genomic_DNA"/>
</dbReference>
<feature type="region of interest" description="Disordered" evidence="1">
    <location>
        <begin position="58"/>
        <end position="189"/>
    </location>
</feature>
<comment type="caution">
    <text evidence="2">The sequence shown here is derived from an EMBL/GenBank/DDBJ whole genome shotgun (WGS) entry which is preliminary data.</text>
</comment>
<reference evidence="2 3" key="1">
    <citation type="submission" date="2024-10" db="EMBL/GenBank/DDBJ databases">
        <authorList>
            <person name="Kim D."/>
        </authorList>
    </citation>
    <scope>NUCLEOTIDE SEQUENCE [LARGE SCALE GENOMIC DNA]</scope>
    <source>
        <strain evidence="2">Taebaek</strain>
    </source>
</reference>
<evidence type="ECO:0000313" key="2">
    <source>
        <dbReference type="EMBL" id="KAL3091127.1"/>
    </source>
</evidence>